<dbReference type="EMBL" id="NBSK02000004">
    <property type="protein sequence ID" value="KAJ0214271.1"/>
    <property type="molecule type" value="Genomic_DNA"/>
</dbReference>
<feature type="signal peptide" evidence="1">
    <location>
        <begin position="1"/>
        <end position="29"/>
    </location>
</feature>
<organism evidence="2 3">
    <name type="scientific">Lactuca sativa</name>
    <name type="common">Garden lettuce</name>
    <dbReference type="NCBI Taxonomy" id="4236"/>
    <lineage>
        <taxon>Eukaryota</taxon>
        <taxon>Viridiplantae</taxon>
        <taxon>Streptophyta</taxon>
        <taxon>Embryophyta</taxon>
        <taxon>Tracheophyta</taxon>
        <taxon>Spermatophyta</taxon>
        <taxon>Magnoliopsida</taxon>
        <taxon>eudicotyledons</taxon>
        <taxon>Gunneridae</taxon>
        <taxon>Pentapetalae</taxon>
        <taxon>asterids</taxon>
        <taxon>campanulids</taxon>
        <taxon>Asterales</taxon>
        <taxon>Asteraceae</taxon>
        <taxon>Cichorioideae</taxon>
        <taxon>Cichorieae</taxon>
        <taxon>Lactucinae</taxon>
        <taxon>Lactuca</taxon>
    </lineage>
</organism>
<reference evidence="2 3" key="1">
    <citation type="journal article" date="2017" name="Nat. Commun.">
        <title>Genome assembly with in vitro proximity ligation data and whole-genome triplication in lettuce.</title>
        <authorList>
            <person name="Reyes-Chin-Wo S."/>
            <person name="Wang Z."/>
            <person name="Yang X."/>
            <person name="Kozik A."/>
            <person name="Arikit S."/>
            <person name="Song C."/>
            <person name="Xia L."/>
            <person name="Froenicke L."/>
            <person name="Lavelle D.O."/>
            <person name="Truco M.J."/>
            <person name="Xia R."/>
            <person name="Zhu S."/>
            <person name="Xu C."/>
            <person name="Xu H."/>
            <person name="Xu X."/>
            <person name="Cox K."/>
            <person name="Korf I."/>
            <person name="Meyers B.C."/>
            <person name="Michelmore R.W."/>
        </authorList>
    </citation>
    <scope>NUCLEOTIDE SEQUENCE [LARGE SCALE GENOMIC DNA]</scope>
    <source>
        <strain evidence="3">cv. Salinas</strain>
        <tissue evidence="2">Seedlings</tissue>
    </source>
</reference>
<dbReference type="Proteomes" id="UP000235145">
    <property type="component" value="Unassembled WGS sequence"/>
</dbReference>
<name>A0A9R1W125_LACSA</name>
<keyword evidence="3" id="KW-1185">Reference proteome</keyword>
<gene>
    <name evidence="2" type="ORF">LSAT_V11C400184230</name>
</gene>
<keyword evidence="1" id="KW-0732">Signal</keyword>
<evidence type="ECO:0000256" key="1">
    <source>
        <dbReference type="SAM" id="SignalP"/>
    </source>
</evidence>
<evidence type="ECO:0008006" key="4">
    <source>
        <dbReference type="Google" id="ProtNLM"/>
    </source>
</evidence>
<evidence type="ECO:0000313" key="3">
    <source>
        <dbReference type="Proteomes" id="UP000235145"/>
    </source>
</evidence>
<sequence>MLNNLMLHMIMSLLVLMSGLDHLEQPNLALPHNDICYAIGKVNQQPLKWILWTLSIIRFKEGKTHLGAHAKQKLLLFYYMDNILLEC</sequence>
<accession>A0A9R1W125</accession>
<evidence type="ECO:0000313" key="2">
    <source>
        <dbReference type="EMBL" id="KAJ0214271.1"/>
    </source>
</evidence>
<comment type="caution">
    <text evidence="2">The sequence shown here is derived from an EMBL/GenBank/DDBJ whole genome shotgun (WGS) entry which is preliminary data.</text>
</comment>
<protein>
    <recommendedName>
        <fullName evidence="4">Secreted protein</fullName>
    </recommendedName>
</protein>
<proteinExistence type="predicted"/>
<feature type="chain" id="PRO_5040240312" description="Secreted protein" evidence="1">
    <location>
        <begin position="30"/>
        <end position="87"/>
    </location>
</feature>
<dbReference type="AlphaFoldDB" id="A0A9R1W125"/>